<evidence type="ECO:0000256" key="1">
    <source>
        <dbReference type="SAM" id="MobiDB-lite"/>
    </source>
</evidence>
<sequence length="42" mass="4527">MNKCRTYQTLDGATTANPPTQGDASKSEAPRQSVAMMQRGAR</sequence>
<feature type="region of interest" description="Disordered" evidence="1">
    <location>
        <begin position="1"/>
        <end position="42"/>
    </location>
</feature>
<reference evidence="2" key="1">
    <citation type="submission" date="2020-04" db="EMBL/GenBank/DDBJ databases">
        <authorList>
            <person name="Chiriac C."/>
            <person name="Salcher M."/>
            <person name="Ghai R."/>
            <person name="Kavagutti S V."/>
        </authorList>
    </citation>
    <scope>NUCLEOTIDE SEQUENCE</scope>
</reference>
<gene>
    <name evidence="2" type="ORF">UFOVP836_32</name>
</gene>
<proteinExistence type="predicted"/>
<name>A0A6J5P8S8_9CAUD</name>
<dbReference type="EMBL" id="LR796794">
    <property type="protein sequence ID" value="CAB4166416.1"/>
    <property type="molecule type" value="Genomic_DNA"/>
</dbReference>
<accession>A0A6J5P8S8</accession>
<evidence type="ECO:0000313" key="2">
    <source>
        <dbReference type="EMBL" id="CAB4166416.1"/>
    </source>
</evidence>
<feature type="compositionally biased region" description="Polar residues" evidence="1">
    <location>
        <begin position="1"/>
        <end position="24"/>
    </location>
</feature>
<organism evidence="2">
    <name type="scientific">uncultured Caudovirales phage</name>
    <dbReference type="NCBI Taxonomy" id="2100421"/>
    <lineage>
        <taxon>Viruses</taxon>
        <taxon>Duplodnaviria</taxon>
        <taxon>Heunggongvirae</taxon>
        <taxon>Uroviricota</taxon>
        <taxon>Caudoviricetes</taxon>
        <taxon>Peduoviridae</taxon>
        <taxon>Maltschvirus</taxon>
        <taxon>Maltschvirus maltsch</taxon>
    </lineage>
</organism>
<protein>
    <submittedName>
        <fullName evidence="2">Uncharacterized protein</fullName>
    </submittedName>
</protein>